<reference evidence="3 4" key="1">
    <citation type="journal article" date="2016" name="Nat. Commun.">
        <title>Thousands of microbial genomes shed light on interconnected biogeochemical processes in an aquifer system.</title>
        <authorList>
            <person name="Anantharaman K."/>
            <person name="Brown C.T."/>
            <person name="Hug L.A."/>
            <person name="Sharon I."/>
            <person name="Castelle C.J."/>
            <person name="Probst A.J."/>
            <person name="Thomas B.C."/>
            <person name="Singh A."/>
            <person name="Wilkins M.J."/>
            <person name="Karaoz U."/>
            <person name="Brodie E.L."/>
            <person name="Williams K.H."/>
            <person name="Hubbard S.S."/>
            <person name="Banfield J.F."/>
        </authorList>
    </citation>
    <scope>NUCLEOTIDE SEQUENCE [LARGE SCALE GENOMIC DNA]</scope>
</reference>
<sequence>MQRSVGQLLKSAREEKKYTLQDVHKFIRIHPKYLKALEEDDYEVFEGKIHAKGFLKVYSEFLNVNINEIMALWRREYEPRFEGEKKQARFFKLEPVEKAKLVVTTPFILSVIFGVFVLVFFGYLYYQYHSYTGNPRLEIFSPQNNQMMDSDIVDVLGNTDLDCDVFINNQKVVLNPNGDFGVTIRLKEGINTLSIVAVNKLEKKTDEIRTVIYRSQKLEMGRTKESSESSSSTPSKP</sequence>
<dbReference type="Pfam" id="PF13413">
    <property type="entry name" value="HTH_25"/>
    <property type="match status" value="1"/>
</dbReference>
<feature type="region of interest" description="Disordered" evidence="1">
    <location>
        <begin position="218"/>
        <end position="237"/>
    </location>
</feature>
<dbReference type="SUPFAM" id="SSF47413">
    <property type="entry name" value="lambda repressor-like DNA-binding domains"/>
    <property type="match status" value="1"/>
</dbReference>
<gene>
    <name evidence="3" type="ORF">A2W32_00965</name>
</gene>
<evidence type="ECO:0000313" key="3">
    <source>
        <dbReference type="EMBL" id="OGC51597.1"/>
    </source>
</evidence>
<dbReference type="InterPro" id="IPR050400">
    <property type="entry name" value="Bact_Cytoskel_RodZ"/>
</dbReference>
<feature type="transmembrane region" description="Helical" evidence="2">
    <location>
        <begin position="101"/>
        <end position="126"/>
    </location>
</feature>
<dbReference type="PANTHER" id="PTHR34475">
    <property type="match status" value="1"/>
</dbReference>
<accession>A0A1F4V330</accession>
<comment type="caution">
    <text evidence="3">The sequence shown here is derived from an EMBL/GenBank/DDBJ whole genome shotgun (WGS) entry which is preliminary data.</text>
</comment>
<evidence type="ECO:0008006" key="5">
    <source>
        <dbReference type="Google" id="ProtNLM"/>
    </source>
</evidence>
<evidence type="ECO:0000313" key="4">
    <source>
        <dbReference type="Proteomes" id="UP000177371"/>
    </source>
</evidence>
<dbReference type="Gene3D" id="1.10.260.40">
    <property type="entry name" value="lambda repressor-like DNA-binding domains"/>
    <property type="match status" value="1"/>
</dbReference>
<feature type="compositionally biased region" description="Low complexity" evidence="1">
    <location>
        <begin position="228"/>
        <end position="237"/>
    </location>
</feature>
<dbReference type="InterPro" id="IPR013783">
    <property type="entry name" value="Ig-like_fold"/>
</dbReference>
<protein>
    <recommendedName>
        <fullName evidence="5">HTH cro/C1-type domain-containing protein</fullName>
    </recommendedName>
</protein>
<dbReference type="InterPro" id="IPR010982">
    <property type="entry name" value="Lambda_DNA-bd_dom_sf"/>
</dbReference>
<organism evidence="3 4">
    <name type="scientific">candidate division WWE3 bacterium RBG_16_37_10</name>
    <dbReference type="NCBI Taxonomy" id="1802610"/>
    <lineage>
        <taxon>Bacteria</taxon>
        <taxon>Katanobacteria</taxon>
    </lineage>
</organism>
<dbReference type="Gene3D" id="2.60.40.10">
    <property type="entry name" value="Immunoglobulins"/>
    <property type="match status" value="1"/>
</dbReference>
<keyword evidence="2" id="KW-0812">Transmembrane</keyword>
<dbReference type="Pfam" id="PF09136">
    <property type="entry name" value="Glucodextran_B"/>
    <property type="match status" value="1"/>
</dbReference>
<dbReference type="PANTHER" id="PTHR34475:SF1">
    <property type="entry name" value="CYTOSKELETON PROTEIN RODZ"/>
    <property type="match status" value="1"/>
</dbReference>
<dbReference type="EMBL" id="MEUT01000016">
    <property type="protein sequence ID" value="OGC51597.1"/>
    <property type="molecule type" value="Genomic_DNA"/>
</dbReference>
<feature type="compositionally biased region" description="Basic and acidic residues" evidence="1">
    <location>
        <begin position="218"/>
        <end position="227"/>
    </location>
</feature>
<dbReference type="Proteomes" id="UP000177371">
    <property type="component" value="Unassembled WGS sequence"/>
</dbReference>
<dbReference type="GO" id="GO:0003677">
    <property type="term" value="F:DNA binding"/>
    <property type="evidence" value="ECO:0007669"/>
    <property type="project" value="InterPro"/>
</dbReference>
<evidence type="ECO:0000256" key="1">
    <source>
        <dbReference type="SAM" id="MobiDB-lite"/>
    </source>
</evidence>
<dbReference type="AlphaFoldDB" id="A0A1F4V330"/>
<keyword evidence="2" id="KW-1133">Transmembrane helix</keyword>
<name>A0A1F4V330_UNCKA</name>
<dbReference type="STRING" id="1802610.A2W32_00965"/>
<proteinExistence type="predicted"/>
<evidence type="ECO:0000256" key="2">
    <source>
        <dbReference type="SAM" id="Phobius"/>
    </source>
</evidence>
<keyword evidence="2" id="KW-0472">Membrane</keyword>